<dbReference type="EMBL" id="AP023356">
    <property type="protein sequence ID" value="BCJ40953.1"/>
    <property type="molecule type" value="Genomic_DNA"/>
</dbReference>
<evidence type="ECO:0000256" key="2">
    <source>
        <dbReference type="ARBA" id="ARBA00023125"/>
    </source>
</evidence>
<dbReference type="Gene3D" id="3.40.50.300">
    <property type="entry name" value="P-loop containing nucleotide triphosphate hydrolases"/>
    <property type="match status" value="1"/>
</dbReference>
<dbReference type="PANTHER" id="PTHR47691">
    <property type="entry name" value="REGULATOR-RELATED"/>
    <property type="match status" value="1"/>
</dbReference>
<dbReference type="InterPro" id="IPR027417">
    <property type="entry name" value="P-loop_NTPase"/>
</dbReference>
<dbReference type="PROSITE" id="PS51755">
    <property type="entry name" value="OMPR_PHOB"/>
    <property type="match status" value="1"/>
</dbReference>
<comment type="similarity">
    <text evidence="1">Belongs to the AfsR/DnrI/RedD regulatory family.</text>
</comment>
<dbReference type="InterPro" id="IPR011990">
    <property type="entry name" value="TPR-like_helical_dom_sf"/>
</dbReference>
<dbReference type="InterPro" id="IPR001867">
    <property type="entry name" value="OmpR/PhoB-type_DNA-bd"/>
</dbReference>
<dbReference type="Pfam" id="PF00486">
    <property type="entry name" value="Trans_reg_C"/>
    <property type="match status" value="1"/>
</dbReference>
<keyword evidence="2 3" id="KW-0238">DNA-binding</keyword>
<dbReference type="Gene3D" id="1.25.40.10">
    <property type="entry name" value="Tetratricopeptide repeat domain"/>
    <property type="match status" value="2"/>
</dbReference>
<dbReference type="InterPro" id="IPR036388">
    <property type="entry name" value="WH-like_DNA-bd_sf"/>
</dbReference>
<dbReference type="SUPFAM" id="SSF52540">
    <property type="entry name" value="P-loop containing nucleoside triphosphate hydrolases"/>
    <property type="match status" value="1"/>
</dbReference>
<feature type="compositionally biased region" description="Gly residues" evidence="4">
    <location>
        <begin position="338"/>
        <end position="351"/>
    </location>
</feature>
<feature type="compositionally biased region" description="Gly residues" evidence="4">
    <location>
        <begin position="280"/>
        <end position="295"/>
    </location>
</feature>
<accession>A0ABM7LP13</accession>
<reference evidence="6 7" key="1">
    <citation type="submission" date="2020-08" db="EMBL/GenBank/DDBJ databases">
        <title>Whole genome shotgun sequence of Actinoplanes ianthinogenes NBRC 13996.</title>
        <authorList>
            <person name="Komaki H."/>
            <person name="Tamura T."/>
        </authorList>
    </citation>
    <scope>NUCLEOTIDE SEQUENCE [LARGE SCALE GENOMIC DNA]</scope>
    <source>
        <strain evidence="6 7">NBRC 13996</strain>
    </source>
</reference>
<feature type="region of interest" description="Disordered" evidence="4">
    <location>
        <begin position="248"/>
        <end position="295"/>
    </location>
</feature>
<dbReference type="CDD" id="cd15831">
    <property type="entry name" value="BTAD"/>
    <property type="match status" value="1"/>
</dbReference>
<dbReference type="Pfam" id="PF03704">
    <property type="entry name" value="BTAD"/>
    <property type="match status" value="1"/>
</dbReference>
<name>A0ABM7LP13_9ACTN</name>
<evidence type="ECO:0000313" key="6">
    <source>
        <dbReference type="EMBL" id="BCJ40953.1"/>
    </source>
</evidence>
<keyword evidence="7" id="KW-1185">Reference proteome</keyword>
<dbReference type="InterPro" id="IPR016032">
    <property type="entry name" value="Sig_transdc_resp-reg_C-effctor"/>
</dbReference>
<dbReference type="RefSeq" id="WP_229830511.1">
    <property type="nucleotide sequence ID" value="NZ_AP023356.1"/>
</dbReference>
<evidence type="ECO:0000313" key="7">
    <source>
        <dbReference type="Proteomes" id="UP000676967"/>
    </source>
</evidence>
<gene>
    <name evidence="6" type="ORF">Aiant_16100</name>
</gene>
<organism evidence="6 7">
    <name type="scientific">Actinoplanes ianthinogenes</name>
    <dbReference type="NCBI Taxonomy" id="122358"/>
    <lineage>
        <taxon>Bacteria</taxon>
        <taxon>Bacillati</taxon>
        <taxon>Actinomycetota</taxon>
        <taxon>Actinomycetes</taxon>
        <taxon>Micromonosporales</taxon>
        <taxon>Micromonosporaceae</taxon>
        <taxon>Actinoplanes</taxon>
    </lineage>
</organism>
<dbReference type="Gene3D" id="1.10.10.10">
    <property type="entry name" value="Winged helix-like DNA-binding domain superfamily/Winged helix DNA-binding domain"/>
    <property type="match status" value="1"/>
</dbReference>
<feature type="compositionally biased region" description="Basic and acidic residues" evidence="4">
    <location>
        <begin position="422"/>
        <end position="438"/>
    </location>
</feature>
<sequence>MSEHGERAGRLRVELFGTLRVRREGADLAVPGARLRGLLARLALAAGRPVGAGTLVDALWPQERPADPANALQSLVSRLRRVLGDAEAVTQDEGGYRLAVSGDDVDVIRFERLAAAGRQRLRDGDAPGAAELLGQATTLVRRGAVAAEVGTVAEAVGVRLRRAVAAALADTAETDLRLGRPEVAEARLSRLHEEHPLDERVVGLLMDALAAQGRQAEALDLYERVREDVAERLGADPGAALRERHLRLLRGSEPTTGRAREQRPGGPGPTAGRERASNRGGSGSGSATGHYGGGSASAAGDYRGGAGSAAGDYRGGAGSAAGDYRGGAGSAAGDYRGGAGSAAGGHRGGAGSAADDYRGGAGSAADDYSGGPGSAASPGSGGPESAPGREKGGPEFAAGRDGSPGPAAGRDGSGFSGLESAAARDRGHWTGGDSRESGTRTSDALGGADQDVPKNDEHLLAGSNLPEPLTSFIGREADLERVDDLLGGGRLITVLGPGGAGKTRLATQAARRRRGEYRDGVWLIDLASVTAPAELPAAVLTATGLRAAAIFENSGIRFEGRGEVDVLVDQFAGRECLFVVDNCEHLIDAVAHLVTALLVRCPGLRILATSREPLAVDGEALVPLGPLAVPEGDELDEARGSAAVRLFAERAAAVLPGFAVDATTVTPVVQIVRRLDGLPLALELAAARLRTLGLTELANGLDDRFRLLTTGSRTALPRHRTLRAVIAWSWDLLADDERALADRVSVLPGGVTVGSASAVCPDTPEIPELLAALVDKSLLHRAADGRYRMLETLREFGIDRLAEQGTLTAVRDLAARHLAALVAEHDPLLRTAEQLASLKVLRAEYDNALAALRHLCDQREADRALRLAMSLVWYWQMFGRHADAAFWLHEALSVPGERDRLTLDCAEAVVTLNRVSSEAMMALESADQRRQRLHELADRLLAHPRLPGLIGALAAVVLYMAERTDEARVRMDELVAGPDRWVTALAQLFRAQVAENAGDIPQVRSDVTDALSGFRQAGDRWGQATVLPLRALLRQYEGDLDGALADLTRAKELAAEFGSLDLGDEVFIDLRRSDLHLRRGEPDEARAALRSARDRAGRSATPEMMLLIDALEAGMLVALGDLNEAEELLGKAEDGLRIDALEFMNGDHGTAIIEGVRAALALRRGDAGRAERALVRAYAAAQATRDMPILSLVAIGAAGLADLLGRHREAAQLLGAGARLRGAHDPTDLQVAELTRRNRAVLGEEAFAEAYAAGFSLDPNTALARIDPGQLNRALNS</sequence>
<evidence type="ECO:0000256" key="4">
    <source>
        <dbReference type="SAM" id="MobiDB-lite"/>
    </source>
</evidence>
<feature type="DNA-binding region" description="OmpR/PhoB-type" evidence="3">
    <location>
        <begin position="2"/>
        <end position="100"/>
    </location>
</feature>
<feature type="compositionally biased region" description="Low complexity" evidence="4">
    <location>
        <begin position="363"/>
        <end position="386"/>
    </location>
</feature>
<dbReference type="SUPFAM" id="SSF46894">
    <property type="entry name" value="C-terminal effector domain of the bipartite response regulators"/>
    <property type="match status" value="1"/>
</dbReference>
<evidence type="ECO:0000256" key="1">
    <source>
        <dbReference type="ARBA" id="ARBA00005820"/>
    </source>
</evidence>
<dbReference type="PANTHER" id="PTHR47691:SF3">
    <property type="entry name" value="HTH-TYPE TRANSCRIPTIONAL REGULATOR RV0890C-RELATED"/>
    <property type="match status" value="1"/>
</dbReference>
<feature type="region of interest" description="Disordered" evidence="4">
    <location>
        <begin position="338"/>
        <end position="467"/>
    </location>
</feature>
<dbReference type="SUPFAM" id="SSF48452">
    <property type="entry name" value="TPR-like"/>
    <property type="match status" value="2"/>
</dbReference>
<feature type="domain" description="OmpR/PhoB-type" evidence="5">
    <location>
        <begin position="2"/>
        <end position="100"/>
    </location>
</feature>
<dbReference type="PRINTS" id="PR00364">
    <property type="entry name" value="DISEASERSIST"/>
</dbReference>
<protein>
    <recommendedName>
        <fullName evidence="5">OmpR/PhoB-type domain-containing protein</fullName>
    </recommendedName>
</protein>
<dbReference type="InterPro" id="IPR005158">
    <property type="entry name" value="BTAD"/>
</dbReference>
<evidence type="ECO:0000256" key="3">
    <source>
        <dbReference type="PROSITE-ProRule" id="PRU01091"/>
    </source>
</evidence>
<evidence type="ECO:0000259" key="5">
    <source>
        <dbReference type="PROSITE" id="PS51755"/>
    </source>
</evidence>
<dbReference type="Proteomes" id="UP000676967">
    <property type="component" value="Chromosome"/>
</dbReference>
<dbReference type="SMART" id="SM00862">
    <property type="entry name" value="Trans_reg_C"/>
    <property type="match status" value="1"/>
</dbReference>
<dbReference type="SMART" id="SM01043">
    <property type="entry name" value="BTAD"/>
    <property type="match status" value="1"/>
</dbReference>
<proteinExistence type="inferred from homology"/>